<dbReference type="InterPro" id="IPR012338">
    <property type="entry name" value="Beta-lactam/transpept-like"/>
</dbReference>
<dbReference type="SUPFAM" id="SSF56601">
    <property type="entry name" value="beta-lactamase/transpeptidase-like"/>
    <property type="match status" value="1"/>
</dbReference>
<keyword evidence="3" id="KW-1185">Reference proteome</keyword>
<dbReference type="PANTHER" id="PTHR46825">
    <property type="entry name" value="D-ALANYL-D-ALANINE-CARBOXYPEPTIDASE/ENDOPEPTIDASE AMPH"/>
    <property type="match status" value="1"/>
</dbReference>
<dbReference type="EMBL" id="FXUA01000001">
    <property type="protein sequence ID" value="SMP02582.1"/>
    <property type="molecule type" value="Genomic_DNA"/>
</dbReference>
<name>A0ABY1N8I2_9BACT</name>
<accession>A0ABY1N8I2</accession>
<evidence type="ECO:0000313" key="2">
    <source>
        <dbReference type="EMBL" id="SMP02582.1"/>
    </source>
</evidence>
<proteinExistence type="predicted"/>
<dbReference type="InterPro" id="IPR050491">
    <property type="entry name" value="AmpC-like"/>
</dbReference>
<comment type="caution">
    <text evidence="2">The sequence shown here is derived from an EMBL/GenBank/DDBJ whole genome shotgun (WGS) entry which is preliminary data.</text>
</comment>
<protein>
    <submittedName>
        <fullName evidence="2">CubicO group peptidase, beta-lactamase class C family</fullName>
    </submittedName>
</protein>
<sequence>MHPKDNQLTFIMKPFNSAFKLFLGIFSLLQLNSPFAFSQSLEVKIDSLLETTFTPVGPGAVFLVAKAGEPIYRKAFGKANLELNVSMTPANVFEIGSMTKQFTAISILMLLEQGKLQLDDEITKFIPDYPTQGKRITVHHLLTHTSGIKSFTSMKSLRAIERQDLTPTELVDFFKNQPMDFEPGEEFKYNNSGYVVLGYIIEKLSGKTFADFVQDNIFQKLGMNSSQYASHSQVIENRAYGYHQKDNYVNKNYISLSLPYSSGSLMSTVDDMLKWNEALKKNSLIKAETKANAFENHTLNNGDKINYGYGWHISNIDDSPSLEHGGSIFGFKSMGVYLPEEDIYVIGFSNCDCNSPTTLTRDIAHLTLENF</sequence>
<dbReference type="PANTHER" id="PTHR46825:SF9">
    <property type="entry name" value="BETA-LACTAMASE-RELATED DOMAIN-CONTAINING PROTEIN"/>
    <property type="match status" value="1"/>
</dbReference>
<organism evidence="2 3">
    <name type="scientific">Algoriphagus winogradskyi</name>
    <dbReference type="NCBI Taxonomy" id="237017"/>
    <lineage>
        <taxon>Bacteria</taxon>
        <taxon>Pseudomonadati</taxon>
        <taxon>Bacteroidota</taxon>
        <taxon>Cytophagia</taxon>
        <taxon>Cytophagales</taxon>
        <taxon>Cyclobacteriaceae</taxon>
        <taxon>Algoriphagus</taxon>
    </lineage>
</organism>
<dbReference type="Proteomes" id="UP001157915">
    <property type="component" value="Unassembled WGS sequence"/>
</dbReference>
<dbReference type="InterPro" id="IPR001466">
    <property type="entry name" value="Beta-lactam-related"/>
</dbReference>
<dbReference type="Pfam" id="PF00144">
    <property type="entry name" value="Beta-lactamase"/>
    <property type="match status" value="1"/>
</dbReference>
<evidence type="ECO:0000259" key="1">
    <source>
        <dbReference type="Pfam" id="PF00144"/>
    </source>
</evidence>
<dbReference type="Gene3D" id="3.40.710.10">
    <property type="entry name" value="DD-peptidase/beta-lactamase superfamily"/>
    <property type="match status" value="1"/>
</dbReference>
<reference evidence="2 3" key="1">
    <citation type="submission" date="2017-05" db="EMBL/GenBank/DDBJ databases">
        <authorList>
            <person name="Varghese N."/>
            <person name="Submissions S."/>
        </authorList>
    </citation>
    <scope>NUCLEOTIDE SEQUENCE [LARGE SCALE GENOMIC DNA]</scope>
    <source>
        <strain evidence="2 3">DSM 15360</strain>
    </source>
</reference>
<gene>
    <name evidence="2" type="ORF">SAMN06265367_101109</name>
</gene>
<feature type="domain" description="Beta-lactamase-related" evidence="1">
    <location>
        <begin position="58"/>
        <end position="353"/>
    </location>
</feature>
<evidence type="ECO:0000313" key="3">
    <source>
        <dbReference type="Proteomes" id="UP001157915"/>
    </source>
</evidence>